<protein>
    <submittedName>
        <fullName evidence="1">Uncharacterized protein</fullName>
    </submittedName>
</protein>
<organism evidence="1 2">
    <name type="scientific">Pristionchus mayeri</name>
    <dbReference type="NCBI Taxonomy" id="1317129"/>
    <lineage>
        <taxon>Eukaryota</taxon>
        <taxon>Metazoa</taxon>
        <taxon>Ecdysozoa</taxon>
        <taxon>Nematoda</taxon>
        <taxon>Chromadorea</taxon>
        <taxon>Rhabditida</taxon>
        <taxon>Rhabditina</taxon>
        <taxon>Diplogasteromorpha</taxon>
        <taxon>Diplogasteroidea</taxon>
        <taxon>Neodiplogasteridae</taxon>
        <taxon>Pristionchus</taxon>
    </lineage>
</organism>
<name>A0AAN5D9R4_9BILA</name>
<proteinExistence type="predicted"/>
<dbReference type="AlphaFoldDB" id="A0AAN5D9R4"/>
<keyword evidence="2" id="KW-1185">Reference proteome</keyword>
<feature type="non-terminal residue" evidence="1">
    <location>
        <position position="1"/>
    </location>
</feature>
<accession>A0AAN5D9R4</accession>
<evidence type="ECO:0000313" key="2">
    <source>
        <dbReference type="Proteomes" id="UP001328107"/>
    </source>
</evidence>
<gene>
    <name evidence="1" type="ORF">PMAYCL1PPCAC_29688</name>
</gene>
<dbReference type="EMBL" id="BTRK01000006">
    <property type="protein sequence ID" value="GMR59493.1"/>
    <property type="molecule type" value="Genomic_DNA"/>
</dbReference>
<feature type="non-terminal residue" evidence="1">
    <location>
        <position position="73"/>
    </location>
</feature>
<sequence>SSLSIPYHYSSLNSLFLVGSNNVIENAQVPSSSRLPFNRSFVRGCPMGMGRTWILWWIRRMGRIRRLRMEETV</sequence>
<comment type="caution">
    <text evidence="1">The sequence shown here is derived from an EMBL/GenBank/DDBJ whole genome shotgun (WGS) entry which is preliminary data.</text>
</comment>
<dbReference type="Proteomes" id="UP001328107">
    <property type="component" value="Unassembled WGS sequence"/>
</dbReference>
<evidence type="ECO:0000313" key="1">
    <source>
        <dbReference type="EMBL" id="GMR59493.1"/>
    </source>
</evidence>
<reference evidence="2" key="1">
    <citation type="submission" date="2022-10" db="EMBL/GenBank/DDBJ databases">
        <title>Genome assembly of Pristionchus species.</title>
        <authorList>
            <person name="Yoshida K."/>
            <person name="Sommer R.J."/>
        </authorList>
    </citation>
    <scope>NUCLEOTIDE SEQUENCE [LARGE SCALE GENOMIC DNA]</scope>
    <source>
        <strain evidence="2">RS5460</strain>
    </source>
</reference>